<feature type="transmembrane region" description="Helical" evidence="1">
    <location>
        <begin position="299"/>
        <end position="324"/>
    </location>
</feature>
<keyword evidence="1" id="KW-0472">Membrane</keyword>
<keyword evidence="1" id="KW-0812">Transmembrane</keyword>
<evidence type="ECO:0000256" key="2">
    <source>
        <dbReference type="SAM" id="SignalP"/>
    </source>
</evidence>
<gene>
    <name evidence="3" type="ORF">B0I35DRAFT_446885</name>
</gene>
<dbReference type="Proteomes" id="UP000813444">
    <property type="component" value="Unassembled WGS sequence"/>
</dbReference>
<reference evidence="3" key="1">
    <citation type="journal article" date="2021" name="Nat. Commun.">
        <title>Genetic determinants of endophytism in the Arabidopsis root mycobiome.</title>
        <authorList>
            <person name="Mesny F."/>
            <person name="Miyauchi S."/>
            <person name="Thiergart T."/>
            <person name="Pickel B."/>
            <person name="Atanasova L."/>
            <person name="Karlsson M."/>
            <person name="Huettel B."/>
            <person name="Barry K.W."/>
            <person name="Haridas S."/>
            <person name="Chen C."/>
            <person name="Bauer D."/>
            <person name="Andreopoulos W."/>
            <person name="Pangilinan J."/>
            <person name="LaButti K."/>
            <person name="Riley R."/>
            <person name="Lipzen A."/>
            <person name="Clum A."/>
            <person name="Drula E."/>
            <person name="Henrissat B."/>
            <person name="Kohler A."/>
            <person name="Grigoriev I.V."/>
            <person name="Martin F.M."/>
            <person name="Hacquard S."/>
        </authorList>
    </citation>
    <scope>NUCLEOTIDE SEQUENCE</scope>
    <source>
        <strain evidence="3">MPI-CAGE-CH-0235</strain>
    </source>
</reference>
<feature type="transmembrane region" description="Helical" evidence="1">
    <location>
        <begin position="185"/>
        <end position="205"/>
    </location>
</feature>
<evidence type="ECO:0000256" key="1">
    <source>
        <dbReference type="SAM" id="Phobius"/>
    </source>
</evidence>
<comment type="caution">
    <text evidence="3">The sequence shown here is derived from an EMBL/GenBank/DDBJ whole genome shotgun (WGS) entry which is preliminary data.</text>
</comment>
<dbReference type="EMBL" id="JAGPNK010000036">
    <property type="protein sequence ID" value="KAH7303273.1"/>
    <property type="molecule type" value="Genomic_DNA"/>
</dbReference>
<feature type="chain" id="PRO_5035452149" evidence="2">
    <location>
        <begin position="25"/>
        <end position="377"/>
    </location>
</feature>
<dbReference type="OrthoDB" id="3009728at2759"/>
<feature type="transmembrane region" description="Helical" evidence="1">
    <location>
        <begin position="330"/>
        <end position="348"/>
    </location>
</feature>
<proteinExistence type="predicted"/>
<keyword evidence="4" id="KW-1185">Reference proteome</keyword>
<sequence length="377" mass="42726">MRRAPNRIFSVILVATALFASAQAASVWKSDAVTWQFRSWYPQYSRVFSSVLRDSCQEPYAAYQRGWVDNDKIDVLGGGDEHSALIQPVILCLLDNTSEYIKSAMSSAQVLLGVTPTILAYMGPTAQELSLLSVVAKRPFLSFCLSLGSPGMHLTRAFQYNDPAKLFEDQAGSFQPVVRGNRIRFIAAGQYLAAFIALANIGHLYYELSVQTVSAIWPDNFIGPLLWGAFAAAFHFSSLWLLMLRMRRAEYSLREGEVRRQRASILSRIRAWWRLEWQVSAHQNKIYIVVYPESTQFVVLWWVVSICMVGHLVYGTILLSSMFFIGPRDALVIIARFMISALMSRLIIAYEVAGLRMNYTELVVKYTRAEPRVVYDV</sequence>
<dbReference type="AlphaFoldDB" id="A0A8K0SD52"/>
<protein>
    <submittedName>
        <fullName evidence="3">Uncharacterized protein</fullName>
    </submittedName>
</protein>
<feature type="transmembrane region" description="Helical" evidence="1">
    <location>
        <begin position="225"/>
        <end position="244"/>
    </location>
</feature>
<name>A0A8K0SD52_9HYPO</name>
<organism evidence="3 4">
    <name type="scientific">Stachybotrys elegans</name>
    <dbReference type="NCBI Taxonomy" id="80388"/>
    <lineage>
        <taxon>Eukaryota</taxon>
        <taxon>Fungi</taxon>
        <taxon>Dikarya</taxon>
        <taxon>Ascomycota</taxon>
        <taxon>Pezizomycotina</taxon>
        <taxon>Sordariomycetes</taxon>
        <taxon>Hypocreomycetidae</taxon>
        <taxon>Hypocreales</taxon>
        <taxon>Stachybotryaceae</taxon>
        <taxon>Stachybotrys</taxon>
    </lineage>
</organism>
<evidence type="ECO:0000313" key="4">
    <source>
        <dbReference type="Proteomes" id="UP000813444"/>
    </source>
</evidence>
<keyword evidence="2" id="KW-0732">Signal</keyword>
<accession>A0A8K0SD52</accession>
<feature type="signal peptide" evidence="2">
    <location>
        <begin position="1"/>
        <end position="24"/>
    </location>
</feature>
<keyword evidence="1" id="KW-1133">Transmembrane helix</keyword>
<evidence type="ECO:0000313" key="3">
    <source>
        <dbReference type="EMBL" id="KAH7303273.1"/>
    </source>
</evidence>